<feature type="region of interest" description="Disordered" evidence="7">
    <location>
        <begin position="1"/>
        <end position="47"/>
    </location>
</feature>
<dbReference type="Pfam" id="PF15494">
    <property type="entry name" value="SRCR_2"/>
    <property type="match status" value="1"/>
</dbReference>
<dbReference type="SUPFAM" id="SSF50494">
    <property type="entry name" value="Trypsin-like serine proteases"/>
    <property type="match status" value="1"/>
</dbReference>
<dbReference type="Pfam" id="PF00089">
    <property type="entry name" value="Trypsin"/>
    <property type="match status" value="1"/>
</dbReference>
<keyword evidence="5" id="KW-0325">Glycoprotein</keyword>
<evidence type="ECO:0000313" key="10">
    <source>
        <dbReference type="Proteomes" id="UP000515152"/>
    </source>
</evidence>
<dbReference type="InterPro" id="IPR043504">
    <property type="entry name" value="Peptidase_S1_PA_chymotrypsin"/>
</dbReference>
<evidence type="ECO:0000256" key="7">
    <source>
        <dbReference type="SAM" id="MobiDB-lite"/>
    </source>
</evidence>
<protein>
    <submittedName>
        <fullName evidence="11">Transmembrane protease serine 13b isoform X2</fullName>
    </submittedName>
</protein>
<dbReference type="PROSITE" id="PS50240">
    <property type="entry name" value="TRYPSIN_DOM"/>
    <property type="match status" value="1"/>
</dbReference>
<evidence type="ECO:0000256" key="4">
    <source>
        <dbReference type="ARBA" id="ARBA00023157"/>
    </source>
</evidence>
<keyword evidence="3 6" id="KW-0720">Serine protease</keyword>
<feature type="domain" description="Peptidase S1" evidence="9">
    <location>
        <begin position="235"/>
        <end position="469"/>
    </location>
</feature>
<reference evidence="11" key="1">
    <citation type="submission" date="2025-08" db="UniProtKB">
        <authorList>
            <consortium name="RefSeq"/>
        </authorList>
    </citation>
    <scope>IDENTIFICATION</scope>
</reference>
<evidence type="ECO:0000256" key="8">
    <source>
        <dbReference type="SAM" id="Phobius"/>
    </source>
</evidence>
<evidence type="ECO:0000259" key="9">
    <source>
        <dbReference type="PROSITE" id="PS50240"/>
    </source>
</evidence>
<dbReference type="InterPro" id="IPR036772">
    <property type="entry name" value="SRCR-like_dom_sf"/>
</dbReference>
<dbReference type="GO" id="GO:0016020">
    <property type="term" value="C:membrane"/>
    <property type="evidence" value="ECO:0007669"/>
    <property type="project" value="InterPro"/>
</dbReference>
<dbReference type="CDD" id="cd00190">
    <property type="entry name" value="Tryp_SPc"/>
    <property type="match status" value="1"/>
</dbReference>
<gene>
    <name evidence="11" type="primary">tmprss13b</name>
</gene>
<evidence type="ECO:0000313" key="11">
    <source>
        <dbReference type="RefSeq" id="XP_031427668.1"/>
    </source>
</evidence>
<dbReference type="GO" id="GO:0004252">
    <property type="term" value="F:serine-type endopeptidase activity"/>
    <property type="evidence" value="ECO:0007669"/>
    <property type="project" value="InterPro"/>
</dbReference>
<dbReference type="PRINTS" id="PR00722">
    <property type="entry name" value="CHYMOTRYPSIN"/>
</dbReference>
<keyword evidence="2 6" id="KW-0378">Hydrolase</keyword>
<dbReference type="InterPro" id="IPR033116">
    <property type="entry name" value="TRYPSIN_SER"/>
</dbReference>
<dbReference type="Gene3D" id="2.40.10.10">
    <property type="entry name" value="Trypsin-like serine proteases"/>
    <property type="match status" value="3"/>
</dbReference>
<keyword evidence="10" id="KW-1185">Reference proteome</keyword>
<dbReference type="PROSITE" id="PS00134">
    <property type="entry name" value="TRYPSIN_HIS"/>
    <property type="match status" value="1"/>
</dbReference>
<dbReference type="PROSITE" id="PS00135">
    <property type="entry name" value="TRYPSIN_SER"/>
    <property type="match status" value="1"/>
</dbReference>
<accession>A0A6P8FH01</accession>
<dbReference type="InterPro" id="IPR001254">
    <property type="entry name" value="Trypsin_dom"/>
</dbReference>
<keyword evidence="8 11" id="KW-0812">Transmembrane</keyword>
<dbReference type="CTD" id="564693"/>
<evidence type="ECO:0000256" key="6">
    <source>
        <dbReference type="RuleBase" id="RU363034"/>
    </source>
</evidence>
<name>A0A6P8FH01_CLUHA</name>
<dbReference type="InterPro" id="IPR001190">
    <property type="entry name" value="SRCR"/>
</dbReference>
<dbReference type="InterPro" id="IPR018114">
    <property type="entry name" value="TRYPSIN_HIS"/>
</dbReference>
<dbReference type="PANTHER" id="PTHR24252:SF7">
    <property type="entry name" value="HYALIN"/>
    <property type="match status" value="1"/>
</dbReference>
<dbReference type="SUPFAM" id="SSF56487">
    <property type="entry name" value="SRCR-like"/>
    <property type="match status" value="1"/>
</dbReference>
<evidence type="ECO:0000256" key="1">
    <source>
        <dbReference type="ARBA" id="ARBA00022670"/>
    </source>
</evidence>
<dbReference type="AlphaFoldDB" id="A0A6P8FH01"/>
<dbReference type="FunFam" id="2.40.10.10:FF:000003">
    <property type="entry name" value="Transmembrane serine protease 3"/>
    <property type="match status" value="1"/>
</dbReference>
<keyword evidence="8" id="KW-0472">Membrane</keyword>
<dbReference type="KEGG" id="char:105901029"/>
<organism evidence="10 11">
    <name type="scientific">Clupea harengus</name>
    <name type="common">Atlantic herring</name>
    <dbReference type="NCBI Taxonomy" id="7950"/>
    <lineage>
        <taxon>Eukaryota</taxon>
        <taxon>Metazoa</taxon>
        <taxon>Chordata</taxon>
        <taxon>Craniata</taxon>
        <taxon>Vertebrata</taxon>
        <taxon>Euteleostomi</taxon>
        <taxon>Actinopterygii</taxon>
        <taxon>Neopterygii</taxon>
        <taxon>Teleostei</taxon>
        <taxon>Clupei</taxon>
        <taxon>Clupeiformes</taxon>
        <taxon>Clupeoidei</taxon>
        <taxon>Clupeidae</taxon>
        <taxon>Clupea</taxon>
    </lineage>
</organism>
<keyword evidence="4" id="KW-1015">Disulfide bond</keyword>
<evidence type="ECO:0000256" key="2">
    <source>
        <dbReference type="ARBA" id="ARBA00022801"/>
    </source>
</evidence>
<keyword evidence="8" id="KW-1133">Transmembrane helix</keyword>
<dbReference type="RefSeq" id="XP_031427668.1">
    <property type="nucleotide sequence ID" value="XM_031571808.2"/>
</dbReference>
<dbReference type="PANTHER" id="PTHR24252">
    <property type="entry name" value="ACROSIN-RELATED"/>
    <property type="match status" value="1"/>
</dbReference>
<keyword evidence="1 6" id="KW-0645">Protease</keyword>
<proteinExistence type="predicted"/>
<sequence length="473" mass="50574">MADYPSDAPPAYYSVTGSTERPPPYSPTDGAPVWHPPPTLPQYGPRPVVTPVIVTRVDPPPRKLPSRSRACSYGSSGGIALALGLVAVAIWLGMRYGSDLLANRPRESPPDTCPASPVLCDDHNDCSRGSDESVCVRFGPDNQLQVKTSITGRFLPVCSQGWSKSLSDLTCSQLGFGRSHTYRAVGDSSSSTLSAADKSSDNIQGRLTVSTSCPSQLTVSLECSNCGRPQSSSRIIGGVEAELGQWPWQASLHFRGSHTCGGSLISPDFVITAAHCFSGSAGQSPSNWRVYMGMVSQLELQMSYRVEKIVLHKDYDANSNNNDIALLKLSRPVASSNTIQPVCLPAFGQTVLPGTTCWTTGFGTTTQGGVSGSRGLMEVSVDIISSRACNSRQVYGNRITKNMLCAGDLRQGGRDSCQGDSGGPLVCKDNNRWYLTGITSWGEGCGQRNRPGVYSNVGSLLSWIYSNTQLERP</sequence>
<dbReference type="Proteomes" id="UP000515152">
    <property type="component" value="Chromosome 8"/>
</dbReference>
<evidence type="ECO:0000256" key="5">
    <source>
        <dbReference type="ARBA" id="ARBA00023180"/>
    </source>
</evidence>
<dbReference type="GeneID" id="105901029"/>
<dbReference type="SMART" id="SM00020">
    <property type="entry name" value="Tryp_SPc"/>
    <property type="match status" value="1"/>
</dbReference>
<dbReference type="InterPro" id="IPR001314">
    <property type="entry name" value="Peptidase_S1A"/>
</dbReference>
<feature type="transmembrane region" description="Helical" evidence="8">
    <location>
        <begin position="70"/>
        <end position="94"/>
    </location>
</feature>
<dbReference type="GO" id="GO:0006508">
    <property type="term" value="P:proteolysis"/>
    <property type="evidence" value="ECO:0007669"/>
    <property type="project" value="UniProtKB-KW"/>
</dbReference>
<dbReference type="InterPro" id="IPR009003">
    <property type="entry name" value="Peptidase_S1_PA"/>
</dbReference>
<dbReference type="Gene3D" id="3.10.250.10">
    <property type="entry name" value="SRCR-like domain"/>
    <property type="match status" value="1"/>
</dbReference>
<evidence type="ECO:0000256" key="3">
    <source>
        <dbReference type="ARBA" id="ARBA00022825"/>
    </source>
</evidence>